<feature type="domain" description="PIN" evidence="8">
    <location>
        <begin position="4"/>
        <end position="119"/>
    </location>
</feature>
<reference evidence="9 10" key="1">
    <citation type="submission" date="2020-08" db="EMBL/GenBank/DDBJ databases">
        <title>Genomic Encyclopedia of Type Strains, Phase IV (KMG-IV): sequencing the most valuable type-strain genomes for metagenomic binning, comparative biology and taxonomic classification.</title>
        <authorList>
            <person name="Goeker M."/>
        </authorList>
    </citation>
    <scope>NUCLEOTIDE SEQUENCE [LARGE SCALE GENOMIC DNA]</scope>
    <source>
        <strain evidence="9 10">DSM 26385</strain>
    </source>
</reference>
<sequence length="135" mass="15177">MTTFIDSNVLIAILKKTEKIHDWAVKELEACKKEGPAVISDVVYSEVSVSLEDVEKVNAFISELGLERYPNNNDDAMFRAGRAHLQYRKNKGERTGTLPDFFIGAIAEVEDAPVMTNDVGRFKTYFPNVRLITPP</sequence>
<dbReference type="InterPro" id="IPR029060">
    <property type="entry name" value="PIN-like_dom_sf"/>
</dbReference>
<dbReference type="EMBL" id="JACIDU010000003">
    <property type="protein sequence ID" value="MBB4102422.1"/>
    <property type="molecule type" value="Genomic_DNA"/>
</dbReference>
<proteinExistence type="inferred from homology"/>
<dbReference type="GO" id="GO:0046872">
    <property type="term" value="F:metal ion binding"/>
    <property type="evidence" value="ECO:0007669"/>
    <property type="project" value="UniProtKB-KW"/>
</dbReference>
<accession>A0A7W6K1M8</accession>
<comment type="caution">
    <text evidence="9">The sequence shown here is derived from an EMBL/GenBank/DDBJ whole genome shotgun (WGS) entry which is preliminary data.</text>
</comment>
<dbReference type="GO" id="GO:0016787">
    <property type="term" value="F:hydrolase activity"/>
    <property type="evidence" value="ECO:0007669"/>
    <property type="project" value="UniProtKB-KW"/>
</dbReference>
<dbReference type="Proteomes" id="UP000584824">
    <property type="component" value="Unassembled WGS sequence"/>
</dbReference>
<evidence type="ECO:0000256" key="2">
    <source>
        <dbReference type="ARBA" id="ARBA00022649"/>
    </source>
</evidence>
<dbReference type="PANTHER" id="PTHR33653:SF1">
    <property type="entry name" value="RIBONUCLEASE VAPC2"/>
    <property type="match status" value="1"/>
</dbReference>
<dbReference type="Pfam" id="PF01850">
    <property type="entry name" value="PIN"/>
    <property type="match status" value="1"/>
</dbReference>
<keyword evidence="10" id="KW-1185">Reference proteome</keyword>
<evidence type="ECO:0000256" key="3">
    <source>
        <dbReference type="ARBA" id="ARBA00022722"/>
    </source>
</evidence>
<dbReference type="PANTHER" id="PTHR33653">
    <property type="entry name" value="RIBONUCLEASE VAPC2"/>
    <property type="match status" value="1"/>
</dbReference>
<name>A0A7W6K1M8_9HYPH</name>
<evidence type="ECO:0000256" key="5">
    <source>
        <dbReference type="ARBA" id="ARBA00022801"/>
    </source>
</evidence>
<evidence type="ECO:0000259" key="8">
    <source>
        <dbReference type="Pfam" id="PF01850"/>
    </source>
</evidence>
<comment type="similarity">
    <text evidence="7">Belongs to the PINc/VapC protein family.</text>
</comment>
<dbReference type="InterPro" id="IPR002716">
    <property type="entry name" value="PIN_dom"/>
</dbReference>
<keyword evidence="4" id="KW-0479">Metal-binding</keyword>
<dbReference type="InterPro" id="IPR050556">
    <property type="entry name" value="Type_II_TA_system_RNase"/>
</dbReference>
<dbReference type="GO" id="GO:0004518">
    <property type="term" value="F:nuclease activity"/>
    <property type="evidence" value="ECO:0007669"/>
    <property type="project" value="UniProtKB-KW"/>
</dbReference>
<keyword evidence="6" id="KW-0460">Magnesium</keyword>
<dbReference type="AlphaFoldDB" id="A0A7W6K1M8"/>
<dbReference type="Gene3D" id="3.40.50.1010">
    <property type="entry name" value="5'-nuclease"/>
    <property type="match status" value="1"/>
</dbReference>
<evidence type="ECO:0000256" key="4">
    <source>
        <dbReference type="ARBA" id="ARBA00022723"/>
    </source>
</evidence>
<evidence type="ECO:0000256" key="7">
    <source>
        <dbReference type="ARBA" id="ARBA00038093"/>
    </source>
</evidence>
<dbReference type="SUPFAM" id="SSF88723">
    <property type="entry name" value="PIN domain-like"/>
    <property type="match status" value="1"/>
</dbReference>
<dbReference type="RefSeq" id="WP_183789973.1">
    <property type="nucleotide sequence ID" value="NZ_JACIDU010000003.1"/>
</dbReference>
<evidence type="ECO:0000313" key="10">
    <source>
        <dbReference type="Proteomes" id="UP000584824"/>
    </source>
</evidence>
<comment type="cofactor">
    <cofactor evidence="1">
        <name>Mg(2+)</name>
        <dbReference type="ChEBI" id="CHEBI:18420"/>
    </cofactor>
</comment>
<gene>
    <name evidence="9" type="ORF">GGQ66_000957</name>
</gene>
<keyword evidence="5" id="KW-0378">Hydrolase</keyword>
<keyword evidence="3" id="KW-0540">Nuclease</keyword>
<keyword evidence="2" id="KW-1277">Toxin-antitoxin system</keyword>
<evidence type="ECO:0000256" key="6">
    <source>
        <dbReference type="ARBA" id="ARBA00022842"/>
    </source>
</evidence>
<protein>
    <recommendedName>
        <fullName evidence="8">PIN domain-containing protein</fullName>
    </recommendedName>
</protein>
<organism evidence="9 10">
    <name type="scientific">Allorhizobium borbori</name>
    <dbReference type="NCBI Taxonomy" id="485907"/>
    <lineage>
        <taxon>Bacteria</taxon>
        <taxon>Pseudomonadati</taxon>
        <taxon>Pseudomonadota</taxon>
        <taxon>Alphaproteobacteria</taxon>
        <taxon>Hyphomicrobiales</taxon>
        <taxon>Rhizobiaceae</taxon>
        <taxon>Rhizobium/Agrobacterium group</taxon>
        <taxon>Allorhizobium</taxon>
    </lineage>
</organism>
<evidence type="ECO:0000313" key="9">
    <source>
        <dbReference type="EMBL" id="MBB4102422.1"/>
    </source>
</evidence>
<evidence type="ECO:0000256" key="1">
    <source>
        <dbReference type="ARBA" id="ARBA00001946"/>
    </source>
</evidence>